<reference evidence="3 4" key="1">
    <citation type="submission" date="2015-07" db="EMBL/GenBank/DDBJ databases">
        <authorList>
            <person name="Cajimat M.N.B."/>
            <person name="Milazzo M.L."/>
            <person name="Fulhorst C.F."/>
        </authorList>
    </citation>
    <scope>NUCLEOTIDE SEQUENCE [LARGE SCALE GENOMIC DNA]</scope>
    <source>
        <strain evidence="3">Single colony</strain>
    </source>
</reference>
<evidence type="ECO:0000259" key="2">
    <source>
        <dbReference type="PROSITE" id="PS50179"/>
    </source>
</evidence>
<dbReference type="CDD" id="cd14232">
    <property type="entry name" value="GAT_LSB5"/>
    <property type="match status" value="1"/>
</dbReference>
<dbReference type="PROSITE" id="PS50179">
    <property type="entry name" value="VHS"/>
    <property type="match status" value="1"/>
</dbReference>
<proteinExistence type="predicted"/>
<dbReference type="InterPro" id="IPR044103">
    <property type="entry name" value="GAT_LSB5"/>
</dbReference>
<dbReference type="InterPro" id="IPR002014">
    <property type="entry name" value="VHS_dom"/>
</dbReference>
<dbReference type="InterPro" id="IPR045007">
    <property type="entry name" value="LSB5"/>
</dbReference>
<feature type="domain" description="VHS" evidence="2">
    <location>
        <begin position="494"/>
        <end position="614"/>
    </location>
</feature>
<protein>
    <submittedName>
        <fullName evidence="3">FGENESH: predicted gene_5.294 protein</fullName>
    </submittedName>
</protein>
<dbReference type="SMART" id="SM00288">
    <property type="entry name" value="VHS"/>
    <property type="match status" value="1"/>
</dbReference>
<dbReference type="SUPFAM" id="SSF89009">
    <property type="entry name" value="GAT-like domain"/>
    <property type="match status" value="1"/>
</dbReference>
<dbReference type="SUPFAM" id="SSF48464">
    <property type="entry name" value="ENTH/VHS domain"/>
    <property type="match status" value="1"/>
</dbReference>
<sequence>MGEDVMVGDGGEAGLPPGRRGSSEAGAPSRRSSTDSEPGTDDATSAMTSSSDSVSLVASLAPSSMSTVRTKLFESDDEEDDEDTDDRDVSFFTPSTPASLKTSPLSRKSSISKTAKSDPLLAPSISPILSFKVSPQGHWMPAPAAPVTECVSSELDLPDVVKSSSSLSTPPSSPPRASSSPPSSRPSLLTKSLRSLSRLPNLTLPRFSSPDSYIPAALLPSAAADLATLPPGWGPAERRRVLAAEPSHAADEARGFSISLRRRKEPFLRAPPPSPVDEVEAAGMLWGVEELDLREKDKGSKGAGAKVAGEDAPPAQTASPTDDIAPLPPSSTSPSVAPAAATTPTDGSASAAPASPPQPVPRFISNHRHLLMLSLEFEMMRHAKIRGPLRQRAVIVRQASPPRKDGTAAAREGSKLRQERLHSLSHVCRYVCTRSLSFSPRSHSSSPSPTASPHPTSSLLPSLSAAAKAGITMLKDGNIGEKPRSSISDLIDILCLERYEEDSYEGLAELVESINLQPHTGPAEASRAIRKKLKYSNIHGQLRALTILKTIVENGGSRFQTTFANDRLVDRIKVMAGDPHTDPKVKKKLMQVLGSWYVQFKDDPKMQLVAGLYKSCGGGKTQPTRSAATDAYEAQQARYERESALRAERKEAERRAREEEKARKEAEKAKKAAAMRSATAQGGANRRRVKFNFEQEKPKIMAAVGQGTQSAQALVNALQHVNREKESVQENLRVQDCLEKAKADRKALIRYIQLIDNDSEGDYIGTLIATNEQIINAVQMYDRMSKPVELDSDDEAIEEAKRLAVQQGLTVPPSATPKDHDDTQSIRSRLSAFDMQDREMDKLQQRQRRRLERHLSSRSGVPQVHPDLQDLAFGPTGSSSLPPPIQPRSPEDAYTHGSLSDYSDYSSEDDYSDDDAPSRPPHASGSGTTPARSYAQYVRQEDERTGTGKGLLDPSAQEDPFADPFADQEGDDASAYEVMTPGIHDKRQEWREI</sequence>
<feature type="compositionally biased region" description="Basic and acidic residues" evidence="1">
    <location>
        <begin position="402"/>
        <end position="417"/>
    </location>
</feature>
<evidence type="ECO:0000313" key="3">
    <source>
        <dbReference type="EMBL" id="CTR06888.1"/>
    </source>
</evidence>
<dbReference type="GO" id="GO:0007015">
    <property type="term" value="P:actin filament organization"/>
    <property type="evidence" value="ECO:0007669"/>
    <property type="project" value="InterPro"/>
</dbReference>
<feature type="region of interest" description="Disordered" evidence="1">
    <location>
        <begin position="398"/>
        <end position="417"/>
    </location>
</feature>
<dbReference type="STRING" id="5286.A0A0K3CDB3"/>
<dbReference type="EMBL" id="CWKI01000005">
    <property type="protein sequence ID" value="CTR06888.1"/>
    <property type="molecule type" value="Genomic_DNA"/>
</dbReference>
<name>A0A0K3CDB3_RHOTO</name>
<feature type="compositionally biased region" description="Low complexity" evidence="1">
    <location>
        <begin position="332"/>
        <end position="353"/>
    </location>
</feature>
<dbReference type="GO" id="GO:0007034">
    <property type="term" value="P:vacuolar transport"/>
    <property type="evidence" value="ECO:0007669"/>
    <property type="project" value="UniProtKB-ARBA"/>
</dbReference>
<dbReference type="Proteomes" id="UP000199069">
    <property type="component" value="Unassembled WGS sequence"/>
</dbReference>
<dbReference type="Gene3D" id="1.25.40.90">
    <property type="match status" value="1"/>
</dbReference>
<feature type="compositionally biased region" description="Basic and acidic residues" evidence="1">
    <location>
        <begin position="835"/>
        <end position="844"/>
    </location>
</feature>
<keyword evidence="4" id="KW-1185">Reference proteome</keyword>
<feature type="region of interest" description="Disordered" evidence="1">
    <location>
        <begin position="293"/>
        <end position="362"/>
    </location>
</feature>
<feature type="compositionally biased region" description="Low complexity" evidence="1">
    <location>
        <begin position="162"/>
        <end position="194"/>
    </location>
</feature>
<feature type="compositionally biased region" description="Acidic residues" evidence="1">
    <location>
        <begin position="75"/>
        <end position="86"/>
    </location>
</feature>
<feature type="compositionally biased region" description="Low complexity" evidence="1">
    <location>
        <begin position="42"/>
        <end position="66"/>
    </location>
</feature>
<feature type="region of interest" description="Disordered" evidence="1">
    <location>
        <begin position="642"/>
        <end position="685"/>
    </location>
</feature>
<dbReference type="GO" id="GO:0035091">
    <property type="term" value="F:phosphatidylinositol binding"/>
    <property type="evidence" value="ECO:0007669"/>
    <property type="project" value="InterPro"/>
</dbReference>
<feature type="region of interest" description="Disordered" evidence="1">
    <location>
        <begin position="1"/>
        <end position="121"/>
    </location>
</feature>
<dbReference type="PANTHER" id="PTHR47789:SF1">
    <property type="entry name" value="LAS SEVENTEEN-BINDING PROTEIN 5"/>
    <property type="match status" value="1"/>
</dbReference>
<evidence type="ECO:0000313" key="4">
    <source>
        <dbReference type="Proteomes" id="UP000199069"/>
    </source>
</evidence>
<dbReference type="GO" id="GO:0030479">
    <property type="term" value="C:actin cortical patch"/>
    <property type="evidence" value="ECO:0007669"/>
    <property type="project" value="TreeGrafter"/>
</dbReference>
<dbReference type="PANTHER" id="PTHR47789">
    <property type="entry name" value="LAS SEVENTEEN-BINDING PROTEIN 5"/>
    <property type="match status" value="1"/>
</dbReference>
<dbReference type="GO" id="GO:0051666">
    <property type="term" value="P:actin cortical patch localization"/>
    <property type="evidence" value="ECO:0007669"/>
    <property type="project" value="TreeGrafter"/>
</dbReference>
<dbReference type="GO" id="GO:0006897">
    <property type="term" value="P:endocytosis"/>
    <property type="evidence" value="ECO:0007669"/>
    <property type="project" value="InterPro"/>
</dbReference>
<gene>
    <name evidence="3" type="primary">FGENESH: predicted gene_5.294</name>
    <name evidence="3" type="ORF">BN2166_0027490</name>
</gene>
<feature type="compositionally biased region" description="Polar residues" evidence="1">
    <location>
        <begin position="92"/>
        <end position="114"/>
    </location>
</feature>
<dbReference type="CDD" id="cd16980">
    <property type="entry name" value="VHS_Lsb5"/>
    <property type="match status" value="1"/>
</dbReference>
<dbReference type="Pfam" id="PF00790">
    <property type="entry name" value="VHS"/>
    <property type="match status" value="1"/>
</dbReference>
<organism evidence="3 4">
    <name type="scientific">Rhodotorula toruloides</name>
    <name type="common">Yeast</name>
    <name type="synonym">Rhodosporidium toruloides</name>
    <dbReference type="NCBI Taxonomy" id="5286"/>
    <lineage>
        <taxon>Eukaryota</taxon>
        <taxon>Fungi</taxon>
        <taxon>Dikarya</taxon>
        <taxon>Basidiomycota</taxon>
        <taxon>Pucciniomycotina</taxon>
        <taxon>Microbotryomycetes</taxon>
        <taxon>Sporidiobolales</taxon>
        <taxon>Sporidiobolaceae</taxon>
        <taxon>Rhodotorula</taxon>
    </lineage>
</organism>
<feature type="region of interest" description="Disordered" evidence="1">
    <location>
        <begin position="160"/>
        <end position="194"/>
    </location>
</feature>
<feature type="region of interest" description="Disordered" evidence="1">
    <location>
        <begin position="437"/>
        <end position="459"/>
    </location>
</feature>
<dbReference type="GO" id="GO:0043130">
    <property type="term" value="F:ubiquitin binding"/>
    <property type="evidence" value="ECO:0007669"/>
    <property type="project" value="InterPro"/>
</dbReference>
<feature type="region of interest" description="Disordered" evidence="1">
    <location>
        <begin position="830"/>
        <end position="973"/>
    </location>
</feature>
<accession>A0A0K3CDB3</accession>
<evidence type="ECO:0000256" key="1">
    <source>
        <dbReference type="SAM" id="MobiDB-lite"/>
    </source>
</evidence>
<dbReference type="InterPro" id="IPR008942">
    <property type="entry name" value="ENTH_VHS"/>
</dbReference>
<feature type="compositionally biased region" description="Acidic residues" evidence="1">
    <location>
        <begin position="906"/>
        <end position="915"/>
    </location>
</feature>
<feature type="compositionally biased region" description="Basic and acidic residues" evidence="1">
    <location>
        <begin position="642"/>
        <end position="670"/>
    </location>
</feature>
<dbReference type="AlphaFoldDB" id="A0A0K3CDB3"/>